<feature type="non-terminal residue" evidence="3">
    <location>
        <position position="1"/>
    </location>
</feature>
<dbReference type="SUPFAM" id="SSF109993">
    <property type="entry name" value="VPS9 domain"/>
    <property type="match status" value="1"/>
</dbReference>
<dbReference type="InterPro" id="IPR003123">
    <property type="entry name" value="VPS9"/>
</dbReference>
<feature type="compositionally biased region" description="Polar residues" evidence="1">
    <location>
        <begin position="566"/>
        <end position="592"/>
    </location>
</feature>
<feature type="compositionally biased region" description="Polar residues" evidence="1">
    <location>
        <begin position="676"/>
        <end position="685"/>
    </location>
</feature>
<sequence length="807" mass="91895">HLHPSVSQLVSGFIKYLKEPRYQSPLTLSELSRLFQSFYQDLNSLIINIYTQSNSNKRNLLSNSQYFGENPKDFDYLLAIANYSSSSIKLSKRSDPEANLQLRVFNFYKFLIIFESIERAQFDLFNSCNNPSDDHEIILYNKIFKFDEKDIAIQSILDEKLSLLKNLNLPFTSLSEGNDESIDKLNEFFKKLSPSSSILSKITKKFNQLNDQITPFAKLKCIVKIQKYLIILLSEIYDNDLSKINNDILLPSLIYIIIHYSNSNNLYLNFTFIQNFINLIDPYKVDASIFTLNSSFSSYKPNNYRFKKPSPSNTSLNQSSNQASKKLSNNLYQLLNLNESSDFNQEEEDRGIDFFNNDKDLINYIQANYLNNGELYYYLTNFEAILFFLQNVTIDELPDIDSNEEILIKPIHKLVEDEIVTDQPKSVKSSDDLKKVMMEEFDETRSRSSSLLNTISTKFNDATSFSTNRSRSNSASIFNNKNGSKEVFPSTGYENNNTNNNFENSIMASPILSNDSNTDENSSLTVMKNILNRFSSVSVLQFRPTIDGALNDLNSNESNHRRSSSLINKLSPNHSRTRSSSLEQMISNNPLFNATSTSSASNPTSGRNNSTSSTNSTTNDKRNSITSKFTSGVSEFMTKLNSPVTQNPPNIIHTNPKGHKSSSSLHSLPENDDNDNQSIGSSTIIQKRPEYNHRNRTSSLQIMDKWFNNLSTNTTSNSPNKNEKLKTSTDSPNATVVDNTDGMADSESNEVSLFSNSYRELTKYQNIDFDSLTISDLRNLKNYYDQLCNDLNVNKLELKTSDEDNDE</sequence>
<dbReference type="InterPro" id="IPR037191">
    <property type="entry name" value="VPS9_dom_sf"/>
</dbReference>
<dbReference type="Pfam" id="PF02204">
    <property type="entry name" value="VPS9"/>
    <property type="match status" value="1"/>
</dbReference>
<dbReference type="Gene3D" id="1.20.1050.80">
    <property type="entry name" value="VPS9 domain"/>
    <property type="match status" value="1"/>
</dbReference>
<dbReference type="AlphaFoldDB" id="A0A1E4RDH9"/>
<feature type="non-terminal residue" evidence="3">
    <location>
        <position position="807"/>
    </location>
</feature>
<feature type="compositionally biased region" description="Polar residues" evidence="1">
    <location>
        <begin position="728"/>
        <end position="738"/>
    </location>
</feature>
<feature type="region of interest" description="Disordered" evidence="1">
    <location>
        <begin position="550"/>
        <end position="625"/>
    </location>
</feature>
<proteinExistence type="predicted"/>
<reference evidence="4" key="1">
    <citation type="submission" date="2016-05" db="EMBL/GenBank/DDBJ databases">
        <title>Comparative genomics of biotechnologically important yeasts.</title>
        <authorList>
            <consortium name="DOE Joint Genome Institute"/>
            <person name="Riley R."/>
            <person name="Haridas S."/>
            <person name="Wolfe K.H."/>
            <person name="Lopes M.R."/>
            <person name="Hittinger C.T."/>
            <person name="Goker M."/>
            <person name="Salamov A."/>
            <person name="Wisecaver J."/>
            <person name="Long T.M."/>
            <person name="Aerts A.L."/>
            <person name="Barry K."/>
            <person name="Choi C."/>
            <person name="Clum A."/>
            <person name="Coughlan A.Y."/>
            <person name="Deshpande S."/>
            <person name="Douglass A.P."/>
            <person name="Hanson S.J."/>
            <person name="Klenk H.-P."/>
            <person name="Labutti K."/>
            <person name="Lapidus A."/>
            <person name="Lindquist E."/>
            <person name="Lipzen A."/>
            <person name="Meier-Kolthoff J.P."/>
            <person name="Ohm R.A."/>
            <person name="Otillar R.P."/>
            <person name="Pangilinan J."/>
            <person name="Peng Y."/>
            <person name="Rokas A."/>
            <person name="Rosa C.A."/>
            <person name="Scheuner C."/>
            <person name="Sibirny A.A."/>
            <person name="Slot J.C."/>
            <person name="Stielow J.B."/>
            <person name="Sun H."/>
            <person name="Kurtzman C.P."/>
            <person name="Blackwell M."/>
            <person name="Grigoriev I.V."/>
            <person name="Jeffries T.W."/>
        </authorList>
    </citation>
    <scope>NUCLEOTIDE SEQUENCE [LARGE SCALE GENOMIC DNA]</scope>
    <source>
        <strain evidence="4">NRRL Y-1933</strain>
    </source>
</reference>
<evidence type="ECO:0000259" key="2">
    <source>
        <dbReference type="PROSITE" id="PS51205"/>
    </source>
</evidence>
<evidence type="ECO:0000256" key="1">
    <source>
        <dbReference type="SAM" id="MobiDB-lite"/>
    </source>
</evidence>
<feature type="domain" description="VPS9" evidence="2">
    <location>
        <begin position="151"/>
        <end position="398"/>
    </location>
</feature>
<accession>A0A1E4RDH9</accession>
<evidence type="ECO:0000313" key="4">
    <source>
        <dbReference type="Proteomes" id="UP000095085"/>
    </source>
</evidence>
<keyword evidence="4" id="KW-1185">Reference proteome</keyword>
<protein>
    <recommendedName>
        <fullName evidence="2">VPS9 domain-containing protein</fullName>
    </recommendedName>
</protein>
<dbReference type="Proteomes" id="UP000095085">
    <property type="component" value="Unassembled WGS sequence"/>
</dbReference>
<dbReference type="OrthoDB" id="10264848at2759"/>
<feature type="compositionally biased region" description="Polar residues" evidence="1">
    <location>
        <begin position="640"/>
        <end position="653"/>
    </location>
</feature>
<organism evidence="3 4">
    <name type="scientific">Hyphopichia burtonii NRRL Y-1933</name>
    <dbReference type="NCBI Taxonomy" id="984485"/>
    <lineage>
        <taxon>Eukaryota</taxon>
        <taxon>Fungi</taxon>
        <taxon>Dikarya</taxon>
        <taxon>Ascomycota</taxon>
        <taxon>Saccharomycotina</taxon>
        <taxon>Pichiomycetes</taxon>
        <taxon>Debaryomycetaceae</taxon>
        <taxon>Hyphopichia</taxon>
    </lineage>
</organism>
<dbReference type="GeneID" id="30998477"/>
<gene>
    <name evidence="3" type="ORF">HYPBUDRAFT_94868</name>
</gene>
<dbReference type="STRING" id="984485.A0A1E4RDH9"/>
<feature type="compositionally biased region" description="Low complexity" evidence="1">
    <location>
        <begin position="711"/>
        <end position="720"/>
    </location>
</feature>
<evidence type="ECO:0000313" key="3">
    <source>
        <dbReference type="EMBL" id="ODV65175.1"/>
    </source>
</evidence>
<feature type="region of interest" description="Disordered" evidence="1">
    <location>
        <begin position="711"/>
        <end position="748"/>
    </location>
</feature>
<feature type="compositionally biased region" description="Low complexity" evidence="1">
    <location>
        <begin position="593"/>
        <end position="618"/>
    </location>
</feature>
<feature type="region of interest" description="Disordered" evidence="1">
    <location>
        <begin position="640"/>
        <end position="693"/>
    </location>
</feature>
<dbReference type="EMBL" id="KV454545">
    <property type="protein sequence ID" value="ODV65175.1"/>
    <property type="molecule type" value="Genomic_DNA"/>
</dbReference>
<dbReference type="PROSITE" id="PS51205">
    <property type="entry name" value="VPS9"/>
    <property type="match status" value="1"/>
</dbReference>
<name>A0A1E4RDH9_9ASCO</name>
<dbReference type="RefSeq" id="XP_020074242.1">
    <property type="nucleotide sequence ID" value="XM_020223928.1"/>
</dbReference>